<dbReference type="InterPro" id="IPR007607">
    <property type="entry name" value="BacA/B"/>
</dbReference>
<evidence type="ECO:0000313" key="4">
    <source>
        <dbReference type="Proteomes" id="UP001597237"/>
    </source>
</evidence>
<feature type="compositionally biased region" description="Pro residues" evidence="2">
    <location>
        <begin position="1"/>
        <end position="15"/>
    </location>
</feature>
<feature type="compositionally biased region" description="Pro residues" evidence="2">
    <location>
        <begin position="28"/>
        <end position="42"/>
    </location>
</feature>
<gene>
    <name evidence="3" type="ORF">ACFSC0_15440</name>
</gene>
<feature type="region of interest" description="Disordered" evidence="2">
    <location>
        <begin position="1"/>
        <end position="51"/>
    </location>
</feature>
<keyword evidence="4" id="KW-1185">Reference proteome</keyword>
<protein>
    <submittedName>
        <fullName evidence="3">Polymer-forming cytoskeletal protein</fullName>
    </submittedName>
</protein>
<proteinExistence type="inferred from homology"/>
<dbReference type="Proteomes" id="UP001597237">
    <property type="component" value="Unassembled WGS sequence"/>
</dbReference>
<dbReference type="PANTHER" id="PTHR35024">
    <property type="entry name" value="HYPOTHETICAL CYTOSOLIC PROTEIN"/>
    <property type="match status" value="1"/>
</dbReference>
<reference evidence="4" key="1">
    <citation type="journal article" date="2019" name="Int. J. Syst. Evol. Microbiol.">
        <title>The Global Catalogue of Microorganisms (GCM) 10K type strain sequencing project: providing services to taxonomists for standard genome sequencing and annotation.</title>
        <authorList>
            <consortium name="The Broad Institute Genomics Platform"/>
            <consortium name="The Broad Institute Genome Sequencing Center for Infectious Disease"/>
            <person name="Wu L."/>
            <person name="Ma J."/>
        </authorList>
    </citation>
    <scope>NUCLEOTIDE SEQUENCE [LARGE SCALE GENOMIC DNA]</scope>
    <source>
        <strain evidence="4">DFY28</strain>
    </source>
</reference>
<organism evidence="3 4">
    <name type="scientific">Phenylobacterium terrae</name>
    <dbReference type="NCBI Taxonomy" id="2665495"/>
    <lineage>
        <taxon>Bacteria</taxon>
        <taxon>Pseudomonadati</taxon>
        <taxon>Pseudomonadota</taxon>
        <taxon>Alphaproteobacteria</taxon>
        <taxon>Caulobacterales</taxon>
        <taxon>Caulobacteraceae</taxon>
        <taxon>Phenylobacterium</taxon>
    </lineage>
</organism>
<accession>A0ABW4N3W2</accession>
<name>A0ABW4N3W2_9CAUL</name>
<comment type="similarity">
    <text evidence="1">Belongs to the bactofilin family.</text>
</comment>
<dbReference type="PANTHER" id="PTHR35024:SF4">
    <property type="entry name" value="POLYMER-FORMING CYTOSKELETAL PROTEIN"/>
    <property type="match status" value="1"/>
</dbReference>
<feature type="compositionally biased region" description="Low complexity" evidence="2">
    <location>
        <begin position="16"/>
        <end position="27"/>
    </location>
</feature>
<dbReference type="EMBL" id="JBHUEY010000006">
    <property type="protein sequence ID" value="MFD1784797.1"/>
    <property type="molecule type" value="Genomic_DNA"/>
</dbReference>
<comment type="caution">
    <text evidence="3">The sequence shown here is derived from an EMBL/GenBank/DDBJ whole genome shotgun (WGS) entry which is preliminary data.</text>
</comment>
<evidence type="ECO:0000256" key="2">
    <source>
        <dbReference type="SAM" id="MobiDB-lite"/>
    </source>
</evidence>
<evidence type="ECO:0000313" key="3">
    <source>
        <dbReference type="EMBL" id="MFD1784797.1"/>
    </source>
</evidence>
<sequence>MFGKPAKPPAAPPQPTAAIAPQAAPTLTPAPAPAADPAPKPESAPVALNDSLSNNLRKSPVAASLIGENMTLEGSITAEGELHVDGAIKGEVRVTRLTIGDTGRIEGTITAETVEVRGKIIGAVTAKQIRLAASAHVDGDITHEQLAIEAGAFFQGRSLKFQRQAAPAAAAILAPKPVEKPADKPVAVAS</sequence>
<dbReference type="RefSeq" id="WP_377284119.1">
    <property type="nucleotide sequence ID" value="NZ_JBHRSI010000011.1"/>
</dbReference>
<evidence type="ECO:0000256" key="1">
    <source>
        <dbReference type="ARBA" id="ARBA00044755"/>
    </source>
</evidence>
<dbReference type="Pfam" id="PF04519">
    <property type="entry name" value="Bactofilin"/>
    <property type="match status" value="1"/>
</dbReference>